<name>A0AAV5WWB3_9BILA</name>
<dbReference type="Proteomes" id="UP001432322">
    <property type="component" value="Unassembled WGS sequence"/>
</dbReference>
<protein>
    <submittedName>
        <fullName evidence="2">Uncharacterized protein</fullName>
    </submittedName>
</protein>
<comment type="caution">
    <text evidence="2">The sequence shown here is derived from an EMBL/GenBank/DDBJ whole genome shotgun (WGS) entry which is preliminary data.</text>
</comment>
<organism evidence="2 3">
    <name type="scientific">Pristionchus fissidentatus</name>
    <dbReference type="NCBI Taxonomy" id="1538716"/>
    <lineage>
        <taxon>Eukaryota</taxon>
        <taxon>Metazoa</taxon>
        <taxon>Ecdysozoa</taxon>
        <taxon>Nematoda</taxon>
        <taxon>Chromadorea</taxon>
        <taxon>Rhabditida</taxon>
        <taxon>Rhabditina</taxon>
        <taxon>Diplogasteromorpha</taxon>
        <taxon>Diplogasteroidea</taxon>
        <taxon>Neodiplogasteridae</taxon>
        <taxon>Pristionchus</taxon>
    </lineage>
</organism>
<dbReference type="AlphaFoldDB" id="A0AAV5WWB3"/>
<feature type="non-terminal residue" evidence="2">
    <location>
        <position position="1"/>
    </location>
</feature>
<keyword evidence="3" id="KW-1185">Reference proteome</keyword>
<evidence type="ECO:0000313" key="2">
    <source>
        <dbReference type="EMBL" id="GMT34919.1"/>
    </source>
</evidence>
<gene>
    <name evidence="2" type="ORF">PFISCL1PPCAC_26216</name>
</gene>
<reference evidence="2" key="1">
    <citation type="submission" date="2023-10" db="EMBL/GenBank/DDBJ databases">
        <title>Genome assembly of Pristionchus species.</title>
        <authorList>
            <person name="Yoshida K."/>
            <person name="Sommer R.J."/>
        </authorList>
    </citation>
    <scope>NUCLEOTIDE SEQUENCE</scope>
    <source>
        <strain evidence="2">RS5133</strain>
    </source>
</reference>
<sequence>PSESSDGEELNSLISDNNEDDMDESSVHEVHGICVFDREKVSGSIIEFDLVGNMRYAKNGKKILSFIKKGGNVNRHKLWRPRLIRYFERQIMKRSKKYLYPCKDERLCFIAKLQSTGIQLRADILDKCLERRCINKQISLKNAGSITTNTEQSETPNQYVGWTPEEINQKLQVGQDGTAESAAMMVITRNWRIVTGRADLSNAISLVRQIVEWTEMTINDIEAKFPGVQFDSFKNRYDAVINTVHQAAKANLEEIIFSKIGDRLDLSSTLRRLASLLDTVQGRARRVGSVESIVTVFKEGSREDALLSIGRRTRTVKGKKINRAVQPSLFMIDDKYFIALCGREVSCGDNEARALFLLIGYHMIYDLSYAPGTSDVLSLCELIIGYNPTSHTPTSSKNAFDLLVETH</sequence>
<evidence type="ECO:0000256" key="1">
    <source>
        <dbReference type="SAM" id="MobiDB-lite"/>
    </source>
</evidence>
<proteinExistence type="predicted"/>
<dbReference type="EMBL" id="BTSY01000006">
    <property type="protein sequence ID" value="GMT34919.1"/>
    <property type="molecule type" value="Genomic_DNA"/>
</dbReference>
<accession>A0AAV5WWB3</accession>
<feature type="region of interest" description="Disordered" evidence="1">
    <location>
        <begin position="1"/>
        <end position="23"/>
    </location>
</feature>
<evidence type="ECO:0000313" key="3">
    <source>
        <dbReference type="Proteomes" id="UP001432322"/>
    </source>
</evidence>